<feature type="compositionally biased region" description="Basic and acidic residues" evidence="3">
    <location>
        <begin position="10"/>
        <end position="19"/>
    </location>
</feature>
<proteinExistence type="inferred from homology"/>
<sequence>MDGEDLDWTTENKPREVRTGRRARAAPAFTLDDNAGGMDDDDIGNDIGGGSSSPGPPRPSRRQGGWADDTGKDKKRPEGKKSMDDAVEDARLRSDSPPRRDDSDEDIPVIPDLDDVQEEDMATQIAAPPSLQVNKIATYRELDTDLFKQAAFLILDDEIDLKPLAKCLSAETDVLEEDKPWDWDRLFTEVSSELQVEWEAERPKEEEEPLPTQG</sequence>
<dbReference type="RefSeq" id="XP_019623170.1">
    <property type="nucleotide sequence ID" value="XM_019767611.1"/>
</dbReference>
<dbReference type="GeneID" id="109469182"/>
<keyword evidence="2" id="KW-0970">Cilium biogenesis/degradation</keyword>
<keyword evidence="4" id="KW-1185">Reference proteome</keyword>
<feature type="compositionally biased region" description="Basic and acidic residues" evidence="3">
    <location>
        <begin position="69"/>
        <end position="102"/>
    </location>
</feature>
<dbReference type="OrthoDB" id="206950at2759"/>
<feature type="region of interest" description="Disordered" evidence="3">
    <location>
        <begin position="1"/>
        <end position="120"/>
    </location>
</feature>
<evidence type="ECO:0000313" key="6">
    <source>
        <dbReference type="RefSeq" id="XP_019623170.1"/>
    </source>
</evidence>
<reference evidence="5 6" key="1">
    <citation type="submission" date="2025-04" db="UniProtKB">
        <authorList>
            <consortium name="RefSeq"/>
        </authorList>
    </citation>
    <scope>IDENTIFICATION</scope>
    <source>
        <tissue evidence="5 6">Gonad</tissue>
    </source>
</reference>
<dbReference type="KEGG" id="bbel:109469182"/>
<dbReference type="AlphaFoldDB" id="A0A6P4Y2I2"/>
<gene>
    <name evidence="5 6" type="primary">LOC109469182</name>
</gene>
<dbReference type="Pfam" id="PF15305">
    <property type="entry name" value="IFT43"/>
    <property type="match status" value="1"/>
</dbReference>
<dbReference type="GO" id="GO:0005929">
    <property type="term" value="C:cilium"/>
    <property type="evidence" value="ECO:0007669"/>
    <property type="project" value="TreeGrafter"/>
</dbReference>
<evidence type="ECO:0000256" key="1">
    <source>
        <dbReference type="ARBA" id="ARBA00007563"/>
    </source>
</evidence>
<evidence type="ECO:0000256" key="3">
    <source>
        <dbReference type="SAM" id="MobiDB-lite"/>
    </source>
</evidence>
<name>A0A6P4Y2I2_BRABE</name>
<comment type="similarity">
    <text evidence="1">Belongs to the IFT43 family.</text>
</comment>
<dbReference type="InterPro" id="IPR029302">
    <property type="entry name" value="IFT43"/>
</dbReference>
<protein>
    <submittedName>
        <fullName evidence="5">Intraflagellar transport protein 43 homolog A-like isoform X1</fullName>
    </submittedName>
    <submittedName>
        <fullName evidence="6">Intraflagellar transport protein 43 homolog A-like isoform X2</fullName>
    </submittedName>
</protein>
<dbReference type="PANTHER" id="PTHR33724:SF1">
    <property type="entry name" value="INTRAFLAGELLAR TRANSPORT PROTEIN 43 HOMOLOG"/>
    <property type="match status" value="1"/>
</dbReference>
<evidence type="ECO:0000313" key="4">
    <source>
        <dbReference type="Proteomes" id="UP000515135"/>
    </source>
</evidence>
<feature type="compositionally biased region" description="Acidic residues" evidence="3">
    <location>
        <begin position="103"/>
        <end position="120"/>
    </location>
</feature>
<dbReference type="GO" id="GO:0030991">
    <property type="term" value="C:intraciliary transport particle A"/>
    <property type="evidence" value="ECO:0007669"/>
    <property type="project" value="InterPro"/>
</dbReference>
<dbReference type="PANTHER" id="PTHR33724">
    <property type="entry name" value="INTRAFLAGELLAR TRANSPORT PROTEIN 43 HOMOLOG"/>
    <property type="match status" value="1"/>
</dbReference>
<dbReference type="RefSeq" id="XP_019623169.1">
    <property type="nucleotide sequence ID" value="XM_019767610.1"/>
</dbReference>
<accession>A0A6P4Y2I2</accession>
<dbReference type="Proteomes" id="UP000515135">
    <property type="component" value="Unplaced"/>
</dbReference>
<evidence type="ECO:0000256" key="2">
    <source>
        <dbReference type="ARBA" id="ARBA00022794"/>
    </source>
</evidence>
<evidence type="ECO:0000313" key="5">
    <source>
        <dbReference type="RefSeq" id="XP_019623169.1"/>
    </source>
</evidence>
<dbReference type="GO" id="GO:0035721">
    <property type="term" value="P:intraciliary retrograde transport"/>
    <property type="evidence" value="ECO:0007669"/>
    <property type="project" value="TreeGrafter"/>
</dbReference>
<organism evidence="4 6">
    <name type="scientific">Branchiostoma belcheri</name>
    <name type="common">Amphioxus</name>
    <dbReference type="NCBI Taxonomy" id="7741"/>
    <lineage>
        <taxon>Eukaryota</taxon>
        <taxon>Metazoa</taxon>
        <taxon>Chordata</taxon>
        <taxon>Cephalochordata</taxon>
        <taxon>Leptocardii</taxon>
        <taxon>Amphioxiformes</taxon>
        <taxon>Branchiostomatidae</taxon>
        <taxon>Branchiostoma</taxon>
    </lineage>
</organism>